<name>A0A1H8NWR3_9HYPH</name>
<accession>A0A1H8NWR3</accession>
<dbReference type="InterPro" id="IPR002068">
    <property type="entry name" value="A-crystallin/Hsp20_dom"/>
</dbReference>
<dbReference type="Gene3D" id="2.60.40.790">
    <property type="match status" value="1"/>
</dbReference>
<feature type="region of interest" description="Disordered" evidence="4">
    <location>
        <begin position="136"/>
        <end position="158"/>
    </location>
</feature>
<dbReference type="PANTHER" id="PTHR47062:SF1">
    <property type="entry name" value="SMALL HEAT SHOCK PROTEIN IBPA"/>
    <property type="match status" value="1"/>
</dbReference>
<dbReference type="RefSeq" id="WP_072377338.1">
    <property type="nucleotide sequence ID" value="NZ_FNXB01000018.1"/>
</dbReference>
<proteinExistence type="inferred from homology"/>
<dbReference type="PROSITE" id="PS01031">
    <property type="entry name" value="SHSP"/>
    <property type="match status" value="1"/>
</dbReference>
<organism evidence="6 8">
    <name type="scientific">Rhizobium tibeticum</name>
    <dbReference type="NCBI Taxonomy" id="501024"/>
    <lineage>
        <taxon>Bacteria</taxon>
        <taxon>Pseudomonadati</taxon>
        <taxon>Pseudomonadota</taxon>
        <taxon>Alphaproteobacteria</taxon>
        <taxon>Hyphomicrobiales</taxon>
        <taxon>Rhizobiaceae</taxon>
        <taxon>Rhizobium/Agrobacterium group</taxon>
        <taxon>Rhizobium</taxon>
    </lineage>
</organism>
<dbReference type="CDD" id="cd06470">
    <property type="entry name" value="ACD_IbpA-B_like"/>
    <property type="match status" value="1"/>
</dbReference>
<sequence>MRNEFDFAPLYRSSIGFDRVFNLLNNAQRLQAVDAWPPYDIVKTSEDAYRIQMAVAGFAGADLDITQERNVLIVTGQKSEEKDVDYLHRGIAGRAFERRFELADHVRVETASLTNGLLSIDLKREIPEAMKPRKIAIGDGSQPQTTQLQIDADKQQVA</sequence>
<dbReference type="OrthoDB" id="9810618at2"/>
<gene>
    <name evidence="6" type="primary">ibpA_2</name>
    <name evidence="6" type="ORF">RTCCBAU85039_3594</name>
    <name evidence="7" type="ORF">SAMN05216228_1015114</name>
</gene>
<feature type="domain" description="SHSP" evidence="5">
    <location>
        <begin position="30"/>
        <end position="140"/>
    </location>
</feature>
<dbReference type="SUPFAM" id="SSF49764">
    <property type="entry name" value="HSP20-like chaperones"/>
    <property type="match status" value="1"/>
</dbReference>
<evidence type="ECO:0000313" key="6">
    <source>
        <dbReference type="EMBL" id="SEH99884.1"/>
    </source>
</evidence>
<evidence type="ECO:0000313" key="8">
    <source>
        <dbReference type="Proteomes" id="UP000183063"/>
    </source>
</evidence>
<dbReference type="AlphaFoldDB" id="A0A1H8NWR3"/>
<dbReference type="STRING" id="501024.RTCCBAU85039_3594"/>
<evidence type="ECO:0000256" key="3">
    <source>
        <dbReference type="RuleBase" id="RU003616"/>
    </source>
</evidence>
<dbReference type="InterPro" id="IPR008978">
    <property type="entry name" value="HSP20-like_chaperone"/>
</dbReference>
<protein>
    <submittedName>
        <fullName evidence="6">16 kDa heat shock protein A</fullName>
    </submittedName>
    <submittedName>
        <fullName evidence="7">Molecular chaperone IbpA</fullName>
    </submittedName>
</protein>
<dbReference type="InterPro" id="IPR037913">
    <property type="entry name" value="ACD_IbpA/B"/>
</dbReference>
<evidence type="ECO:0000313" key="7">
    <source>
        <dbReference type="EMBL" id="SEO34011.1"/>
    </source>
</evidence>
<reference evidence="6" key="3">
    <citation type="submission" date="2016-10" db="EMBL/GenBank/DDBJ databases">
        <authorList>
            <person name="de Groot N.N."/>
        </authorList>
    </citation>
    <scope>NUCLEOTIDE SEQUENCE [LARGE SCALE GENOMIC DNA]</scope>
    <source>
        <strain evidence="6">CCBAU85039</strain>
    </source>
</reference>
<keyword evidence="9" id="KW-1185">Reference proteome</keyword>
<dbReference type="EMBL" id="FOCV01000015">
    <property type="protein sequence ID" value="SEO34011.1"/>
    <property type="molecule type" value="Genomic_DNA"/>
</dbReference>
<dbReference type="EMBL" id="FNXB01000018">
    <property type="protein sequence ID" value="SEH99884.1"/>
    <property type="molecule type" value="Genomic_DNA"/>
</dbReference>
<dbReference type="Proteomes" id="UP000183063">
    <property type="component" value="Unassembled WGS sequence"/>
</dbReference>
<comment type="similarity">
    <text evidence="2 3">Belongs to the small heat shock protein (HSP20) family.</text>
</comment>
<evidence type="ECO:0000256" key="4">
    <source>
        <dbReference type="SAM" id="MobiDB-lite"/>
    </source>
</evidence>
<dbReference type="PANTHER" id="PTHR47062">
    <property type="match status" value="1"/>
</dbReference>
<evidence type="ECO:0000259" key="5">
    <source>
        <dbReference type="PROSITE" id="PS01031"/>
    </source>
</evidence>
<reference evidence="7 9" key="1">
    <citation type="submission" date="2016-10" db="EMBL/GenBank/DDBJ databases">
        <authorList>
            <person name="Varghese N."/>
            <person name="Submissions S."/>
        </authorList>
    </citation>
    <scope>NUCLEOTIDE SEQUENCE [LARGE SCALE GENOMIC DNA]</scope>
    <source>
        <strain evidence="7 9">CGMCC 1.7071</strain>
    </source>
</reference>
<evidence type="ECO:0000313" key="9">
    <source>
        <dbReference type="Proteomes" id="UP000198939"/>
    </source>
</evidence>
<dbReference type="Pfam" id="PF00011">
    <property type="entry name" value="HSP20"/>
    <property type="match status" value="1"/>
</dbReference>
<dbReference type="Proteomes" id="UP000198939">
    <property type="component" value="Unassembled WGS sequence"/>
</dbReference>
<reference evidence="8" key="2">
    <citation type="submission" date="2016-10" db="EMBL/GenBank/DDBJ databases">
        <authorList>
            <person name="Wibberg D."/>
        </authorList>
    </citation>
    <scope>NUCLEOTIDE SEQUENCE [LARGE SCALE GENOMIC DNA]</scope>
</reference>
<evidence type="ECO:0000256" key="1">
    <source>
        <dbReference type="ARBA" id="ARBA00023016"/>
    </source>
</evidence>
<evidence type="ECO:0000256" key="2">
    <source>
        <dbReference type="PROSITE-ProRule" id="PRU00285"/>
    </source>
</evidence>
<keyword evidence="1 6" id="KW-0346">Stress response</keyword>